<dbReference type="InterPro" id="IPR016024">
    <property type="entry name" value="ARM-type_fold"/>
</dbReference>
<feature type="repeat" description="ARM" evidence="2">
    <location>
        <begin position="1134"/>
        <end position="1178"/>
    </location>
</feature>
<dbReference type="Gene3D" id="1.25.10.10">
    <property type="entry name" value="Leucine-rich Repeat Variant"/>
    <property type="match status" value="3"/>
</dbReference>
<feature type="compositionally biased region" description="Basic and acidic residues" evidence="3">
    <location>
        <begin position="468"/>
        <end position="484"/>
    </location>
</feature>
<feature type="region of interest" description="Disordered" evidence="3">
    <location>
        <begin position="206"/>
        <end position="391"/>
    </location>
</feature>
<feature type="region of interest" description="Disordered" evidence="3">
    <location>
        <begin position="407"/>
        <end position="497"/>
    </location>
</feature>
<evidence type="ECO:0000256" key="2">
    <source>
        <dbReference type="PROSITE-ProRule" id="PRU00259"/>
    </source>
</evidence>
<dbReference type="EMBL" id="CAICTM010000620">
    <property type="protein sequence ID" value="CAB9513913.1"/>
    <property type="molecule type" value="Genomic_DNA"/>
</dbReference>
<feature type="compositionally biased region" description="Basic and acidic residues" evidence="3">
    <location>
        <begin position="229"/>
        <end position="245"/>
    </location>
</feature>
<reference evidence="5" key="1">
    <citation type="submission" date="2020-06" db="EMBL/GenBank/DDBJ databases">
        <authorList>
            <consortium name="Plant Systems Biology data submission"/>
        </authorList>
    </citation>
    <scope>NUCLEOTIDE SEQUENCE</scope>
    <source>
        <strain evidence="5">D6</strain>
    </source>
</reference>
<dbReference type="Proteomes" id="UP001153069">
    <property type="component" value="Unassembled WGS sequence"/>
</dbReference>
<feature type="compositionally biased region" description="Polar residues" evidence="3">
    <location>
        <begin position="293"/>
        <end position="314"/>
    </location>
</feature>
<feature type="region of interest" description="Disordered" evidence="3">
    <location>
        <begin position="555"/>
        <end position="581"/>
    </location>
</feature>
<proteinExistence type="predicted"/>
<dbReference type="InterPro" id="IPR000225">
    <property type="entry name" value="Armadillo"/>
</dbReference>
<comment type="caution">
    <text evidence="5">The sequence shown here is derived from an EMBL/GenBank/DDBJ whole genome shotgun (WGS) entry which is preliminary data.</text>
</comment>
<dbReference type="Pfam" id="PF22964">
    <property type="entry name" value="ZER1-like_2nd"/>
    <property type="match status" value="1"/>
</dbReference>
<dbReference type="SMART" id="SM00185">
    <property type="entry name" value="ARM"/>
    <property type="match status" value="13"/>
</dbReference>
<gene>
    <name evidence="5" type="ORF">SEMRO_621_G176780.1</name>
</gene>
<dbReference type="PROSITE" id="PS50176">
    <property type="entry name" value="ARM_REPEAT"/>
    <property type="match status" value="8"/>
</dbReference>
<feature type="repeat" description="ARM" evidence="2">
    <location>
        <begin position="920"/>
        <end position="964"/>
    </location>
</feature>
<feature type="repeat" description="ARM" evidence="2">
    <location>
        <begin position="877"/>
        <end position="921"/>
    </location>
</feature>
<feature type="compositionally biased region" description="Polar residues" evidence="3">
    <location>
        <begin position="555"/>
        <end position="575"/>
    </location>
</feature>
<accession>A0A9N8HKK2</accession>
<dbReference type="PANTHER" id="PTHR22895">
    <property type="entry name" value="ARMADILLO REPEAT-CONTAINING PROTEIN 6"/>
    <property type="match status" value="1"/>
</dbReference>
<name>A0A9N8HKK2_9STRA</name>
<evidence type="ECO:0000259" key="4">
    <source>
        <dbReference type="Pfam" id="PF22964"/>
    </source>
</evidence>
<dbReference type="PANTHER" id="PTHR22895:SF0">
    <property type="entry name" value="ARMADILLO REPEAT-CONTAINING PROTEIN 6"/>
    <property type="match status" value="1"/>
</dbReference>
<keyword evidence="1" id="KW-0677">Repeat</keyword>
<feature type="repeat" description="ARM" evidence="2">
    <location>
        <begin position="1049"/>
        <end position="1092"/>
    </location>
</feature>
<feature type="region of interest" description="Disordered" evidence="3">
    <location>
        <begin position="519"/>
        <end position="543"/>
    </location>
</feature>
<feature type="repeat" description="ARM" evidence="2">
    <location>
        <begin position="834"/>
        <end position="878"/>
    </location>
</feature>
<feature type="domain" description="Protein zer-1 homolog-like C-terminal" evidence="4">
    <location>
        <begin position="842"/>
        <end position="1100"/>
    </location>
</feature>
<organism evidence="5 6">
    <name type="scientific">Seminavis robusta</name>
    <dbReference type="NCBI Taxonomy" id="568900"/>
    <lineage>
        <taxon>Eukaryota</taxon>
        <taxon>Sar</taxon>
        <taxon>Stramenopiles</taxon>
        <taxon>Ochrophyta</taxon>
        <taxon>Bacillariophyta</taxon>
        <taxon>Bacillariophyceae</taxon>
        <taxon>Bacillariophycidae</taxon>
        <taxon>Naviculales</taxon>
        <taxon>Naviculaceae</taxon>
        <taxon>Seminavis</taxon>
    </lineage>
</organism>
<dbReference type="SUPFAM" id="SSF48371">
    <property type="entry name" value="ARM repeat"/>
    <property type="match status" value="3"/>
</dbReference>
<feature type="repeat" description="ARM" evidence="2">
    <location>
        <begin position="752"/>
        <end position="796"/>
    </location>
</feature>
<feature type="compositionally biased region" description="Polar residues" evidence="3">
    <location>
        <begin position="258"/>
        <end position="269"/>
    </location>
</feature>
<feature type="region of interest" description="Disordered" evidence="3">
    <location>
        <begin position="91"/>
        <end position="130"/>
    </location>
</feature>
<evidence type="ECO:0000256" key="1">
    <source>
        <dbReference type="ARBA" id="ARBA00022737"/>
    </source>
</evidence>
<feature type="repeat" description="ARM" evidence="2">
    <location>
        <begin position="1006"/>
        <end position="1050"/>
    </location>
</feature>
<evidence type="ECO:0000313" key="5">
    <source>
        <dbReference type="EMBL" id="CAB9513913.1"/>
    </source>
</evidence>
<dbReference type="OrthoDB" id="10253041at2759"/>
<feature type="repeat" description="ARM" evidence="2">
    <location>
        <begin position="964"/>
        <end position="1007"/>
    </location>
</feature>
<evidence type="ECO:0000313" key="6">
    <source>
        <dbReference type="Proteomes" id="UP001153069"/>
    </source>
</evidence>
<feature type="compositionally biased region" description="Acidic residues" evidence="3">
    <location>
        <begin position="455"/>
        <end position="467"/>
    </location>
</feature>
<protein>
    <submittedName>
        <fullName evidence="5">Armadillo repeat containing 6</fullName>
    </submittedName>
</protein>
<dbReference type="InterPro" id="IPR011989">
    <property type="entry name" value="ARM-like"/>
</dbReference>
<dbReference type="InterPro" id="IPR055142">
    <property type="entry name" value="ZER1-like_C"/>
</dbReference>
<feature type="compositionally biased region" description="Polar residues" evidence="3">
    <location>
        <begin position="119"/>
        <end position="128"/>
    </location>
</feature>
<evidence type="ECO:0000256" key="3">
    <source>
        <dbReference type="SAM" id="MobiDB-lite"/>
    </source>
</evidence>
<keyword evidence="6" id="KW-1185">Reference proteome</keyword>
<sequence>MSTLLLRDDPNGDIEFNKDGTTLTKEQRAARAKRKGTCWRCNIKTHKVNVVGKRIPLTDPDVYEGHCIRCDPDDVPYDVCVEWEQNNPDKAGLARRTSLHPQRGAHRESIKQVPGLQHADSTTTNTPPASLRKRLEEGEKAYPEGHCLTCGTQTHERKKSRRTSFLKGAIKKKDKEDSVTLVPLTVDGAVCEGKCLRCHPLLKDSGNKASPEAESASGPQPKEAPATNEEEHDKSEQANETDEHAAPPQTSSNSSTNPRDQQQENTSKIAASEAFQPASQANREDEPQPPPGNQTESRPMNEQQPGRPTSNNSKQQQPPRRVPRDPDAPIFGETKSSSEEVGNDNEQELNGSRRDWDIQETDLDVPSGRNDPSPVAEITLGPALNKTDGQQHDNMVVATAVVLVPSSEEQQQAPLEVPITSVQTRSDDPPDDGGVDAGPNQAQWPLPWPLHRNEEEGDDIEDDDVFDEHDVHHHHEDDASRHSEVSSLHFSTAEGGPQRSFIRQRSATSFGFPEVVRDRSERDMENSMDNSSLQRSAEKLETASKTLSAVEGSMLSNMSDSQQPSTFNGSSHNMQNSRSAASSSNSLMAEMLQCGNLLAWMQDIVEEARNSAEFRAEMAEKGGIVAIISAMKTNKTDGDIQRQGCLALYMLAKDHGTAIAKQGGVYCLLSAIKHHGESDPQVQEFATGALVYVMVSDSYKAGVARKGGIGYILAGMRSNINYLAAERQSCAALLRLSSHRDGLEALTSPKSKSVQTIVETMKRHYDDLLLQQYACGTLKNISMKETTRSTVVKEGGVKSIVTAINHHISSELLQQQACWALFEISSSQNVAPDGAIGAAISAMEAHRQNSNIQQHCCGVLRNLSVTKQNIYAVSKMKGIPTVLDAMEIHLENAELQRSACGALKHLSMSSTNEAVIAKQGGIQGIIQVMKRHKHDGTVQREACGALRNLSVKDENKNLIAQHGGVVCVLVAMKLSTNDASLQQKALGTLFNLSSNAELRRSIQSYGGVIAVVAIMKHLPGDAKVQQCACGTLKNLAVSEELRKLIAENGGIPCILSAMKKHNDAQLQNYACGALKNLASNEDNRQQIVKQKGTIAVISAMKNHAGDASVQQEGCTMLLSLSKNSEIALAIGKQGGIHAILSGMRTHQKNSNVQSVACAALWGLSTSTANQAIIDKHLGIQLIIAGMKGWVTVASVQQKAMLALTNMAASEQYRTIISKHGGIPAAIGAMKGHVRDAHVQKYGCRFLVAMLQNIKYKPEVRNGASAVRVAMEYHPSNPDIKKYAHKVIAIISFDDETGVSSSTRYREITSVEC</sequence>